<evidence type="ECO:0000256" key="3">
    <source>
        <dbReference type="ARBA" id="ARBA00022801"/>
    </source>
</evidence>
<evidence type="ECO:0000313" key="5">
    <source>
        <dbReference type="EMBL" id="QDQ27805.1"/>
    </source>
</evidence>
<comment type="similarity">
    <text evidence="1">Belongs to the peptidase S51 family.</text>
</comment>
<name>A0A516SI43_9NEIS</name>
<evidence type="ECO:0000256" key="4">
    <source>
        <dbReference type="ARBA" id="ARBA00022825"/>
    </source>
</evidence>
<dbReference type="Proteomes" id="UP000317550">
    <property type="component" value="Chromosome"/>
</dbReference>
<keyword evidence="2" id="KW-0645">Protease</keyword>
<accession>A0A516SI43</accession>
<dbReference type="PANTHER" id="PTHR20842">
    <property type="entry name" value="PROTEASE S51 ALPHA-ASPARTYL DIPEPTIDASE"/>
    <property type="match status" value="1"/>
</dbReference>
<dbReference type="AlphaFoldDB" id="A0A516SI43"/>
<dbReference type="Gene3D" id="3.40.50.880">
    <property type="match status" value="1"/>
</dbReference>
<reference evidence="6" key="1">
    <citation type="submission" date="2019-07" db="EMBL/GenBank/DDBJ databases">
        <title>Chitinimonas sp. nov., isolated from Ny-Alesund, arctica soil.</title>
        <authorList>
            <person name="Xu Q."/>
            <person name="Peng F."/>
        </authorList>
    </citation>
    <scope>NUCLEOTIDE SEQUENCE [LARGE SCALE GENOMIC DNA]</scope>
    <source>
        <strain evidence="6">R3-44</strain>
    </source>
</reference>
<dbReference type="SUPFAM" id="SSF52317">
    <property type="entry name" value="Class I glutamine amidotransferase-like"/>
    <property type="match status" value="1"/>
</dbReference>
<protein>
    <submittedName>
        <fullName evidence="5">Peptidase E</fullName>
    </submittedName>
</protein>
<organism evidence="5 6">
    <name type="scientific">Chitinimonas arctica</name>
    <dbReference type="NCBI Taxonomy" id="2594795"/>
    <lineage>
        <taxon>Bacteria</taxon>
        <taxon>Pseudomonadati</taxon>
        <taxon>Pseudomonadota</taxon>
        <taxon>Betaproteobacteria</taxon>
        <taxon>Neisseriales</taxon>
        <taxon>Chitinibacteraceae</taxon>
        <taxon>Chitinimonas</taxon>
    </lineage>
</organism>
<proteinExistence type="inferred from homology"/>
<keyword evidence="4" id="KW-0720">Serine protease</keyword>
<evidence type="ECO:0000256" key="1">
    <source>
        <dbReference type="ARBA" id="ARBA00006534"/>
    </source>
</evidence>
<dbReference type="Pfam" id="PF03575">
    <property type="entry name" value="Peptidase_S51"/>
    <property type="match status" value="1"/>
</dbReference>
<sequence length="234" mass="25153">MSKQLIVQGGGGFSMETTPLLDQHFLAATRKAKPRICFLPTASGDPDGYLFKFYSAHARYDCHASHLSLFRPHTADLAGFLLEQDAIYVGGGNTKSMLALWRDWGVDRILADAYAAGIVMGGVSAGMICWFEQGLTDSIPGPLSALPCLGWLAGGACPHYDGEAQRRPRLRQVVGDGAMLDSWAADDGAALHFVDGQLNEAVCSRPGAQAWRVQRQADGSVLETPLPTRYLGEA</sequence>
<dbReference type="RefSeq" id="WP_144279193.1">
    <property type="nucleotide sequence ID" value="NZ_CP041730.1"/>
</dbReference>
<dbReference type="InterPro" id="IPR029062">
    <property type="entry name" value="Class_I_gatase-like"/>
</dbReference>
<keyword evidence="3" id="KW-0378">Hydrolase</keyword>
<keyword evidence="6" id="KW-1185">Reference proteome</keyword>
<evidence type="ECO:0000256" key="2">
    <source>
        <dbReference type="ARBA" id="ARBA00022670"/>
    </source>
</evidence>
<dbReference type="PANTHER" id="PTHR20842:SF0">
    <property type="entry name" value="ALPHA-ASPARTYL DIPEPTIDASE"/>
    <property type="match status" value="1"/>
</dbReference>
<gene>
    <name evidence="5" type="ORF">FNU76_16445</name>
</gene>
<dbReference type="GO" id="GO:0006508">
    <property type="term" value="P:proteolysis"/>
    <property type="evidence" value="ECO:0007669"/>
    <property type="project" value="UniProtKB-KW"/>
</dbReference>
<dbReference type="GO" id="GO:0008236">
    <property type="term" value="F:serine-type peptidase activity"/>
    <property type="evidence" value="ECO:0007669"/>
    <property type="project" value="UniProtKB-KW"/>
</dbReference>
<dbReference type="InterPro" id="IPR005320">
    <property type="entry name" value="Peptidase_S51"/>
</dbReference>
<evidence type="ECO:0000313" key="6">
    <source>
        <dbReference type="Proteomes" id="UP000317550"/>
    </source>
</evidence>
<dbReference type="KEGG" id="cari:FNU76_16445"/>
<dbReference type="OrthoDB" id="9778515at2"/>
<dbReference type="EMBL" id="CP041730">
    <property type="protein sequence ID" value="QDQ27805.1"/>
    <property type="molecule type" value="Genomic_DNA"/>
</dbReference>
<dbReference type="CDD" id="cd03146">
    <property type="entry name" value="GAT1_Peptidase_E"/>
    <property type="match status" value="1"/>
</dbReference>